<organism evidence="2 3">
    <name type="scientific">Ligilactobacillus agilis</name>
    <dbReference type="NCBI Taxonomy" id="1601"/>
    <lineage>
        <taxon>Bacteria</taxon>
        <taxon>Bacillati</taxon>
        <taxon>Bacillota</taxon>
        <taxon>Bacilli</taxon>
        <taxon>Lactobacillales</taxon>
        <taxon>Lactobacillaceae</taxon>
        <taxon>Ligilactobacillus</taxon>
    </lineage>
</organism>
<protein>
    <submittedName>
        <fullName evidence="2">TerB N-terminal domain-containing protein</fullName>
    </submittedName>
</protein>
<accession>A0A9Q9JAZ8</accession>
<feature type="domain" description="TerB N-terminal" evidence="1">
    <location>
        <begin position="46"/>
        <end position="117"/>
    </location>
</feature>
<dbReference type="EMBL" id="CP104396">
    <property type="protein sequence ID" value="UXC64326.1"/>
    <property type="molecule type" value="Genomic_DNA"/>
</dbReference>
<sequence length="485" mass="57102">MSFFNILNSFFRKDKNEIYLPNYFLNIPNEVLKFMYLKNGPKKNIDTYTDEPSAIDIKLPISENLHNLEKLSYYPSYETLKPNQRFYFLNWLVKRNRPKDIGYAFLYLYSLERRLYDGEYVKEVLLEINSLQKVIDNESFIHYSSTSIIYAISKYKLYSFFDTLDTSMFPDFFVLTKKIVYDGKLTASEIIDFSRVLGYKEKRYIDNYYDVFKAELLQVLEEKYHSSEFIFSGINNKIPSMNLMLANFSLPARDVHFPDIVNSDIGTELCSLLYLAHDRTKKRLRKNNSYRRINKTTKKEINVRTGYPVATQNSINNTKQALTDSTKNNTFDKNKALSIARSSVNKNGALNMLERYRFFLYDETFLKGELAYKYGDWDEAEKLWLTLVELSPTQVCEKLSIMYRKQKRYSDEVYILQNGIDLWKDSIFNVYNGSTEDLEVRLKKASTFYTKHTASDKSTGITIPNTKYDYQFVTTLISLATSYDE</sequence>
<dbReference type="RefSeq" id="WP_192944141.1">
    <property type="nucleotide sequence ID" value="NZ_CP104396.1"/>
</dbReference>
<proteinExistence type="predicted"/>
<gene>
    <name evidence="2" type="ORF">N4562_04745</name>
</gene>
<dbReference type="GeneID" id="75137138"/>
<name>A0A9Q9JAZ8_9LACO</name>
<evidence type="ECO:0000259" key="1">
    <source>
        <dbReference type="Pfam" id="PF13208"/>
    </source>
</evidence>
<dbReference type="AlphaFoldDB" id="A0A9Q9JAZ8"/>
<dbReference type="Pfam" id="PF13208">
    <property type="entry name" value="TerB_N"/>
    <property type="match status" value="1"/>
</dbReference>
<evidence type="ECO:0000313" key="2">
    <source>
        <dbReference type="EMBL" id="UXC64326.1"/>
    </source>
</evidence>
<dbReference type="InterPro" id="IPR025266">
    <property type="entry name" value="TerB_N"/>
</dbReference>
<evidence type="ECO:0000313" key="3">
    <source>
        <dbReference type="Proteomes" id="UP001058429"/>
    </source>
</evidence>
<reference evidence="2" key="1">
    <citation type="submission" date="2022-09" db="EMBL/GenBank/DDBJ databases">
        <title>Complete genome of Ligilactobacillus agilis AM_LB6, isolated from chicken feces.</title>
        <authorList>
            <person name="den Bakker H.C."/>
            <person name="Mann A."/>
        </authorList>
    </citation>
    <scope>NUCLEOTIDE SEQUENCE</scope>
    <source>
        <strain evidence="2">AM_LB6</strain>
    </source>
</reference>
<dbReference type="Proteomes" id="UP001058429">
    <property type="component" value="Chromosome"/>
</dbReference>